<evidence type="ECO:0000256" key="3">
    <source>
        <dbReference type="ARBA" id="ARBA00023015"/>
    </source>
</evidence>
<dbReference type="Proteomes" id="UP000288805">
    <property type="component" value="Unassembled WGS sequence"/>
</dbReference>
<evidence type="ECO:0000313" key="8">
    <source>
        <dbReference type="EMBL" id="RVW48643.1"/>
    </source>
</evidence>
<dbReference type="Pfam" id="PF04658">
    <property type="entry name" value="TAFII55_N"/>
    <property type="match status" value="1"/>
</dbReference>
<dbReference type="EMBL" id="QGNW01001247">
    <property type="protein sequence ID" value="RVW48643.1"/>
    <property type="molecule type" value="Genomic_DNA"/>
</dbReference>
<keyword evidence="4" id="KW-0804">Transcription</keyword>
<dbReference type="GO" id="GO:0005669">
    <property type="term" value="C:transcription factor TFIID complex"/>
    <property type="evidence" value="ECO:0007669"/>
    <property type="project" value="InterPro"/>
</dbReference>
<keyword evidence="3" id="KW-0805">Transcription regulation</keyword>
<gene>
    <name evidence="8" type="primary">TAF7_0</name>
    <name evidence="8" type="ORF">CK203_102144</name>
</gene>
<accession>A0A438ELN1</accession>
<reference evidence="8 9" key="1">
    <citation type="journal article" date="2018" name="PLoS Genet.">
        <title>Population sequencing reveals clonal diversity and ancestral inbreeding in the grapevine cultivar Chardonnay.</title>
        <authorList>
            <person name="Roach M.J."/>
            <person name="Johnson D.L."/>
            <person name="Bohlmann J."/>
            <person name="van Vuuren H.J."/>
            <person name="Jones S.J."/>
            <person name="Pretorius I.S."/>
            <person name="Schmidt S.A."/>
            <person name="Borneman A.R."/>
        </authorList>
    </citation>
    <scope>NUCLEOTIDE SEQUENCE [LARGE SCALE GENOMIC DNA]</scope>
    <source>
        <strain evidence="9">cv. Chardonnay</strain>
        <tissue evidence="8">Leaf</tissue>
    </source>
</reference>
<organism evidence="8 9">
    <name type="scientific">Vitis vinifera</name>
    <name type="common">Grape</name>
    <dbReference type="NCBI Taxonomy" id="29760"/>
    <lineage>
        <taxon>Eukaryota</taxon>
        <taxon>Viridiplantae</taxon>
        <taxon>Streptophyta</taxon>
        <taxon>Embryophyta</taxon>
        <taxon>Tracheophyta</taxon>
        <taxon>Spermatophyta</taxon>
        <taxon>Magnoliopsida</taxon>
        <taxon>eudicotyledons</taxon>
        <taxon>Gunneridae</taxon>
        <taxon>Pentapetalae</taxon>
        <taxon>rosids</taxon>
        <taxon>Vitales</taxon>
        <taxon>Vitaceae</taxon>
        <taxon>Viteae</taxon>
        <taxon>Vitis</taxon>
    </lineage>
</organism>
<evidence type="ECO:0000256" key="2">
    <source>
        <dbReference type="ARBA" id="ARBA00009368"/>
    </source>
</evidence>
<dbReference type="CDD" id="cd08047">
    <property type="entry name" value="TAF7"/>
    <property type="match status" value="1"/>
</dbReference>
<comment type="caution">
    <text evidence="8">The sequence shown here is derived from an EMBL/GenBank/DDBJ whole genome shotgun (WGS) entry which is preliminary data.</text>
</comment>
<dbReference type="InterPro" id="IPR006751">
    <property type="entry name" value="TAFII55_prot_cons_reg"/>
</dbReference>
<protein>
    <submittedName>
        <fullName evidence="8">Transcription initiation factor TFIID subunit 7</fullName>
    </submittedName>
</protein>
<evidence type="ECO:0000256" key="1">
    <source>
        <dbReference type="ARBA" id="ARBA00004123"/>
    </source>
</evidence>
<feature type="domain" description="TAFII55 protein conserved region" evidence="7">
    <location>
        <begin position="33"/>
        <end position="201"/>
    </location>
</feature>
<keyword evidence="8" id="KW-0396">Initiation factor</keyword>
<dbReference type="GO" id="GO:0006367">
    <property type="term" value="P:transcription initiation at RNA polymerase II promoter"/>
    <property type="evidence" value="ECO:0007669"/>
    <property type="project" value="InterPro"/>
</dbReference>
<evidence type="ECO:0000313" key="9">
    <source>
        <dbReference type="Proteomes" id="UP000288805"/>
    </source>
</evidence>
<sequence length="280" mass="31144">MASWAEGGPIYRQPNGTYQKSRIVILRNHSLGMEEQFILRVPPSIAERIERLLNENSSSSEDKSLDLSFSGENGIYFFVFEFGVLKNCEISYVAEDGRSGTFVIGNDHFPASLLDLPCVLESYKTYDDSVLIKTADIGQMIMVREEGDTAPDVVEYRHGLTPPMRDARKRRFRREPDLNPELVRRVERDLLNIMAGGTAENVDILVLLTSLFEILLASKELNIGSSHVEVAEQEEDGDEHARNASKKSAPAPIPKPDVPEAGANAGEPDRSESDESDDSM</sequence>
<feature type="region of interest" description="Disordered" evidence="6">
    <location>
        <begin position="230"/>
        <end position="280"/>
    </location>
</feature>
<comment type="similarity">
    <text evidence="2">Belongs to the TAF7 family.</text>
</comment>
<proteinExistence type="inferred from homology"/>
<dbReference type="GO" id="GO:0003743">
    <property type="term" value="F:translation initiation factor activity"/>
    <property type="evidence" value="ECO:0007669"/>
    <property type="project" value="UniProtKB-KW"/>
</dbReference>
<evidence type="ECO:0000256" key="6">
    <source>
        <dbReference type="SAM" id="MobiDB-lite"/>
    </source>
</evidence>
<dbReference type="AlphaFoldDB" id="A0A438ELN1"/>
<dbReference type="SMART" id="SM01370">
    <property type="entry name" value="TAFII55_N"/>
    <property type="match status" value="1"/>
</dbReference>
<keyword evidence="5" id="KW-0539">Nucleus</keyword>
<comment type="subcellular location">
    <subcellularLocation>
        <location evidence="1">Nucleus</location>
    </subcellularLocation>
</comment>
<dbReference type="PANTHER" id="PTHR12228:SF0">
    <property type="entry name" value="TATA-BOX BINDING PROTEIN ASSOCIATED FACTOR 7"/>
    <property type="match status" value="1"/>
</dbReference>
<keyword evidence="8" id="KW-0648">Protein biosynthesis</keyword>
<evidence type="ECO:0000256" key="4">
    <source>
        <dbReference type="ARBA" id="ARBA00023163"/>
    </source>
</evidence>
<evidence type="ECO:0000256" key="5">
    <source>
        <dbReference type="ARBA" id="ARBA00023242"/>
    </source>
</evidence>
<dbReference type="InterPro" id="IPR037817">
    <property type="entry name" value="TAF7"/>
</dbReference>
<evidence type="ECO:0000259" key="7">
    <source>
        <dbReference type="SMART" id="SM01370"/>
    </source>
</evidence>
<dbReference type="PANTHER" id="PTHR12228">
    <property type="entry name" value="TRANSCRIPTION INITIATION FACTOR TFIID 55 KD SUBUNIT-RELATED"/>
    <property type="match status" value="1"/>
</dbReference>
<name>A0A438ELN1_VITVI</name>